<evidence type="ECO:0000313" key="12">
    <source>
        <dbReference type="EMBL" id="OOM15861.1"/>
    </source>
</evidence>
<dbReference type="SUPFAM" id="SSF53822">
    <property type="entry name" value="Periplasmic binding protein-like I"/>
    <property type="match status" value="1"/>
</dbReference>
<evidence type="ECO:0000256" key="10">
    <source>
        <dbReference type="SAM" id="SignalP"/>
    </source>
</evidence>
<dbReference type="Gene3D" id="3.40.50.2300">
    <property type="match status" value="2"/>
</dbReference>
<sequence>MKKFKKIINIIILIIITSTLTCCNVNAKTINAVSNIAITKPIKVGVLLNNYYNPYNLLIKKNLEDIQKENEGKVQFTFFDGKSNSAIQSETVNNMIVNNYDLIVLAVLEEKEPKLTADFIYKARQKNIPLIFFNLNPAISNVIKSYPKSIAINTDSAQSGILQGKMIVDAWNNDKKNIDKNSDNIMDYIMIKGQPGSFVTETRTERSSSTINDAGINTKELSSVTANWDPDLAKDVMEQLLFKYGNNIEVVIANNDAMAIGAVKALQKYGYNLGDKERTIPVFGIGGVPEAQELIKKGFMAGSVFQNPREVADAIYSVGMNLVSGKAPLEGTNYKFDETGAIIYIPFQEYTAQHKNS</sequence>
<comment type="subunit">
    <text evidence="8">The ABC transporter complex is composed of one ATP-binding protein (MglA), two transmembrane proteins (MglC) and a solute-binding protein (MglB).</text>
</comment>
<evidence type="ECO:0000313" key="13">
    <source>
        <dbReference type="Proteomes" id="UP000191154"/>
    </source>
</evidence>
<dbReference type="CDD" id="cd01539">
    <property type="entry name" value="PBP1_GGBP"/>
    <property type="match status" value="1"/>
</dbReference>
<dbReference type="InterPro" id="IPR050555">
    <property type="entry name" value="Bact_Solute-Bind_Prot2"/>
</dbReference>
<keyword evidence="7" id="KW-0106">Calcium</keyword>
<dbReference type="InterPro" id="IPR028082">
    <property type="entry name" value="Peripla_BP_I"/>
</dbReference>
<evidence type="ECO:0000256" key="9">
    <source>
        <dbReference type="ARBA" id="ARBA00034344"/>
    </source>
</evidence>
<dbReference type="Pfam" id="PF13407">
    <property type="entry name" value="Peripla_BP_4"/>
    <property type="match status" value="1"/>
</dbReference>
<dbReference type="InterPro" id="IPR025997">
    <property type="entry name" value="SBP_2_dom"/>
</dbReference>
<evidence type="ECO:0000259" key="11">
    <source>
        <dbReference type="Pfam" id="PF13407"/>
    </source>
</evidence>
<dbReference type="GO" id="GO:0030288">
    <property type="term" value="C:outer membrane-bounded periplasmic space"/>
    <property type="evidence" value="ECO:0007669"/>
    <property type="project" value="TreeGrafter"/>
</dbReference>
<accession>A0A1S8NHW8</accession>
<keyword evidence="5 10" id="KW-0732">Signal</keyword>
<keyword evidence="2" id="KW-0813">Transport</keyword>
<name>A0A1S8NHW8_CLOSA</name>
<dbReference type="Proteomes" id="UP000191154">
    <property type="component" value="Unassembled WGS sequence"/>
</dbReference>
<evidence type="ECO:0000256" key="4">
    <source>
        <dbReference type="ARBA" id="ARBA00022723"/>
    </source>
</evidence>
<dbReference type="PANTHER" id="PTHR30036">
    <property type="entry name" value="D-XYLOSE-BINDING PERIPLASMIC PROTEIN"/>
    <property type="match status" value="1"/>
</dbReference>
<evidence type="ECO:0000256" key="2">
    <source>
        <dbReference type="ARBA" id="ARBA00022448"/>
    </source>
</evidence>
<reference evidence="12 13" key="1">
    <citation type="submission" date="2016-05" db="EMBL/GenBank/DDBJ databases">
        <title>Microbial solvent formation.</title>
        <authorList>
            <person name="Poehlein A."/>
            <person name="Montoya Solano J.D."/>
            <person name="Flitsch S."/>
            <person name="Krabben P."/>
            <person name="Duerre P."/>
            <person name="Daniel R."/>
        </authorList>
    </citation>
    <scope>NUCLEOTIDE SEQUENCE [LARGE SCALE GENOMIC DNA]</scope>
    <source>
        <strain evidence="12 13">L1-8</strain>
    </source>
</reference>
<keyword evidence="4" id="KW-0479">Metal-binding</keyword>
<protein>
    <recommendedName>
        <fullName evidence="9">D-galactose/methyl-galactoside binding periplasmic protein MglB</fullName>
    </recommendedName>
</protein>
<evidence type="ECO:0000256" key="6">
    <source>
        <dbReference type="ARBA" id="ARBA00022764"/>
    </source>
</evidence>
<dbReference type="PANTHER" id="PTHR30036:SF2">
    <property type="entry name" value="D-GALACTOSE_METHYL-GALACTOSIDE BINDING PERIPLASMIC PROTEIN MGLB"/>
    <property type="match status" value="1"/>
</dbReference>
<comment type="caution">
    <text evidence="12">The sequence shown here is derived from an EMBL/GenBank/DDBJ whole genome shotgun (WGS) entry which is preliminary data.</text>
</comment>
<feature type="signal peptide" evidence="10">
    <location>
        <begin position="1"/>
        <end position="27"/>
    </location>
</feature>
<proteinExistence type="predicted"/>
<dbReference type="GO" id="GO:0030246">
    <property type="term" value="F:carbohydrate binding"/>
    <property type="evidence" value="ECO:0007669"/>
    <property type="project" value="InterPro"/>
</dbReference>
<evidence type="ECO:0000256" key="5">
    <source>
        <dbReference type="ARBA" id="ARBA00022729"/>
    </source>
</evidence>
<gene>
    <name evidence="12" type="primary">mglB_2</name>
    <name evidence="12" type="ORF">CLOSAC_01320</name>
</gene>
<comment type="subcellular location">
    <subcellularLocation>
        <location evidence="1">Cell envelope</location>
    </subcellularLocation>
</comment>
<organism evidence="12 13">
    <name type="scientific">Clostridium saccharobutylicum</name>
    <dbReference type="NCBI Taxonomy" id="169679"/>
    <lineage>
        <taxon>Bacteria</taxon>
        <taxon>Bacillati</taxon>
        <taxon>Bacillota</taxon>
        <taxon>Clostridia</taxon>
        <taxon>Eubacteriales</taxon>
        <taxon>Clostridiaceae</taxon>
        <taxon>Clostridium</taxon>
    </lineage>
</organism>
<evidence type="ECO:0000256" key="1">
    <source>
        <dbReference type="ARBA" id="ARBA00004196"/>
    </source>
</evidence>
<keyword evidence="3" id="KW-0762">Sugar transport</keyword>
<dbReference type="AlphaFoldDB" id="A0A1S8NHW8"/>
<dbReference type="GO" id="GO:0046872">
    <property type="term" value="F:metal ion binding"/>
    <property type="evidence" value="ECO:0007669"/>
    <property type="project" value="UniProtKB-KW"/>
</dbReference>
<evidence type="ECO:0000256" key="7">
    <source>
        <dbReference type="ARBA" id="ARBA00022837"/>
    </source>
</evidence>
<evidence type="ECO:0000256" key="8">
    <source>
        <dbReference type="ARBA" id="ARBA00034323"/>
    </source>
</evidence>
<dbReference type="EMBL" id="LZYZ01000001">
    <property type="protein sequence ID" value="OOM15861.1"/>
    <property type="molecule type" value="Genomic_DNA"/>
</dbReference>
<keyword evidence="6" id="KW-0574">Periplasm</keyword>
<dbReference type="RefSeq" id="WP_077863642.1">
    <property type="nucleotide sequence ID" value="NZ_LZYZ01000001.1"/>
</dbReference>
<evidence type="ECO:0000256" key="3">
    <source>
        <dbReference type="ARBA" id="ARBA00022597"/>
    </source>
</evidence>
<dbReference type="InterPro" id="IPR044085">
    <property type="entry name" value="MglB-like_PBP1"/>
</dbReference>
<feature type="chain" id="PRO_5012820211" description="D-galactose/methyl-galactoside binding periplasmic protein MglB" evidence="10">
    <location>
        <begin position="28"/>
        <end position="357"/>
    </location>
</feature>
<feature type="domain" description="Periplasmic binding protein" evidence="11">
    <location>
        <begin position="44"/>
        <end position="326"/>
    </location>
</feature>